<evidence type="ECO:0000259" key="6">
    <source>
        <dbReference type="Pfam" id="PF16331"/>
    </source>
</evidence>
<dbReference type="Pfam" id="PF13525">
    <property type="entry name" value="YfiO"/>
    <property type="match status" value="1"/>
</dbReference>
<evidence type="ECO:0000259" key="5">
    <source>
        <dbReference type="Pfam" id="PF13525"/>
    </source>
</evidence>
<dbReference type="InterPro" id="IPR039565">
    <property type="entry name" value="BamD-like"/>
</dbReference>
<dbReference type="HAMAP" id="MF_02066">
    <property type="entry name" value="CpoB"/>
    <property type="match status" value="1"/>
</dbReference>
<feature type="signal peptide" evidence="2">
    <location>
        <begin position="1"/>
        <end position="28"/>
    </location>
</feature>
<feature type="repeat" description="TPR" evidence="3">
    <location>
        <begin position="227"/>
        <end position="260"/>
    </location>
</feature>
<dbReference type="OrthoDB" id="9768142at2"/>
<dbReference type="NCBIfam" id="TIGR02795">
    <property type="entry name" value="tol_pal_ybgF"/>
    <property type="match status" value="1"/>
</dbReference>
<dbReference type="InterPro" id="IPR014162">
    <property type="entry name" value="CpoB_C"/>
</dbReference>
<dbReference type="GO" id="GO:0043093">
    <property type="term" value="P:FtsZ-dependent cytokinesis"/>
    <property type="evidence" value="ECO:0007669"/>
    <property type="project" value="UniProtKB-UniRule"/>
</dbReference>
<dbReference type="Proteomes" id="UP000005275">
    <property type="component" value="Chromosome"/>
</dbReference>
<keyword evidence="2" id="KW-0131">Cell cycle</keyword>
<dbReference type="InterPro" id="IPR034706">
    <property type="entry name" value="CpoB"/>
</dbReference>
<evidence type="ECO:0000256" key="3">
    <source>
        <dbReference type="PROSITE-ProRule" id="PRU00339"/>
    </source>
</evidence>
<feature type="coiled-coil region" evidence="2">
    <location>
        <begin position="49"/>
        <end position="90"/>
    </location>
</feature>
<dbReference type="SUPFAM" id="SSF48452">
    <property type="entry name" value="TPR-like"/>
    <property type="match status" value="1"/>
</dbReference>
<dbReference type="Gene3D" id="1.20.5.110">
    <property type="match status" value="1"/>
</dbReference>
<protein>
    <recommendedName>
        <fullName evidence="2">Cell division coordinator CpoB</fullName>
    </recommendedName>
</protein>
<keyword evidence="2" id="KW-0574">Periplasm</keyword>
<accession>W0E0F8</accession>
<feature type="repeat" description="TPR" evidence="3">
    <location>
        <begin position="190"/>
        <end position="223"/>
    </location>
</feature>
<name>W0E0F8_MARPU</name>
<dbReference type="InterPro" id="IPR011990">
    <property type="entry name" value="TPR-like_helical_dom_sf"/>
</dbReference>
<feature type="region of interest" description="Disordered" evidence="4">
    <location>
        <begin position="98"/>
        <end position="152"/>
    </location>
</feature>
<sequence length="283" mass="31281" precursor="true">MRVPQRVRGGLGVVVALVLSAAAAPVLAADARLEDRVARLERVIEHQRGSAVELQLQQLQSEMQALRGQVEVQQFEIQRLERQLRQQSIDIDARLNGARARPETPEPPAALEAPVDINQPEPAPAPVRSATPAAALGAGVPSLPSPETAAGDERDAYGKAFDLLKARKYDQARAAFESLLGRYPQGRYADNARYWLGETFYGQRDYDAALTAFEDLVRRHPASPKVPGALLKMGYIHFEQRDFEQSRARLEQVIDNYPNSTESRLARARLARLDEVEGVATGR</sequence>
<dbReference type="GO" id="GO:0030288">
    <property type="term" value="C:outer membrane-bounded periplasmic space"/>
    <property type="evidence" value="ECO:0007669"/>
    <property type="project" value="UniProtKB-UniRule"/>
</dbReference>
<feature type="chain" id="PRO_5009993135" description="Cell division coordinator CpoB" evidence="2">
    <location>
        <begin position="29"/>
        <end position="283"/>
    </location>
</feature>
<organism evidence="7 8">
    <name type="scientific">Marichromatium purpuratum 984</name>
    <dbReference type="NCBI Taxonomy" id="765910"/>
    <lineage>
        <taxon>Bacteria</taxon>
        <taxon>Pseudomonadati</taxon>
        <taxon>Pseudomonadota</taxon>
        <taxon>Gammaproteobacteria</taxon>
        <taxon>Chromatiales</taxon>
        <taxon>Chromatiaceae</taxon>
        <taxon>Marichromatium</taxon>
    </lineage>
</organism>
<gene>
    <name evidence="2" type="primary">cpoB</name>
    <name evidence="7" type="ORF">MARPU_11305</name>
</gene>
<dbReference type="Gene3D" id="1.25.40.10">
    <property type="entry name" value="Tetratricopeptide repeat domain"/>
    <property type="match status" value="1"/>
</dbReference>
<dbReference type="KEGG" id="mpur:MARPU_11305"/>
<keyword evidence="1 2" id="KW-0732">Signal</keyword>
<dbReference type="HOGENOM" id="CLU_044315_2_0_6"/>
<dbReference type="Pfam" id="PF16331">
    <property type="entry name" value="TolA_bind_tri"/>
    <property type="match status" value="1"/>
</dbReference>
<dbReference type="PROSITE" id="PS50005">
    <property type="entry name" value="TPR"/>
    <property type="match status" value="2"/>
</dbReference>
<evidence type="ECO:0000256" key="2">
    <source>
        <dbReference type="HAMAP-Rule" id="MF_02066"/>
    </source>
</evidence>
<dbReference type="STRING" id="765910.MARPU_11305"/>
<feature type="domain" description="Outer membrane lipoprotein BamD-like" evidence="5">
    <location>
        <begin position="152"/>
        <end position="274"/>
    </location>
</feature>
<dbReference type="EMBL" id="CP007031">
    <property type="protein sequence ID" value="AHF04360.1"/>
    <property type="molecule type" value="Genomic_DNA"/>
</dbReference>
<comment type="similarity">
    <text evidence="2">Belongs to the CpoB family.</text>
</comment>
<keyword evidence="2" id="KW-0175">Coiled coil</keyword>
<evidence type="ECO:0000256" key="1">
    <source>
        <dbReference type="ARBA" id="ARBA00022729"/>
    </source>
</evidence>
<keyword evidence="3" id="KW-0802">TPR repeat</keyword>
<keyword evidence="2" id="KW-0132">Cell division</keyword>
<comment type="function">
    <text evidence="2">Mediates coordination of peptidoglycan synthesis and outer membrane constriction during cell division.</text>
</comment>
<dbReference type="GO" id="GO:0070206">
    <property type="term" value="P:protein trimerization"/>
    <property type="evidence" value="ECO:0007669"/>
    <property type="project" value="InterPro"/>
</dbReference>
<reference evidence="7 8" key="1">
    <citation type="submission" date="2013-12" db="EMBL/GenBank/DDBJ databases">
        <authorList>
            <consortium name="DOE Joint Genome Institute"/>
            <person name="Bryant D.A."/>
            <person name="Huntemann M."/>
            <person name="Han J."/>
            <person name="Chen A."/>
            <person name="Kyrpides N."/>
            <person name="Mavromatis K."/>
            <person name="Markowitz V."/>
            <person name="Palaniappan K."/>
            <person name="Ivanova N."/>
            <person name="Schaumberg A."/>
            <person name="Pati A."/>
            <person name="Liolios K."/>
            <person name="Nordberg H.P."/>
            <person name="Cantor M.N."/>
            <person name="Hua S.X."/>
            <person name="Woyke T."/>
        </authorList>
    </citation>
    <scope>NUCLEOTIDE SEQUENCE [LARGE SCALE GENOMIC DNA]</scope>
    <source>
        <strain evidence="7 8">984</strain>
    </source>
</reference>
<dbReference type="RefSeq" id="WP_005223179.1">
    <property type="nucleotide sequence ID" value="NZ_CP007031.1"/>
</dbReference>
<dbReference type="eggNOG" id="COG1729">
    <property type="taxonomic scope" value="Bacteria"/>
</dbReference>
<evidence type="ECO:0000256" key="4">
    <source>
        <dbReference type="SAM" id="MobiDB-lite"/>
    </source>
</evidence>
<proteinExistence type="inferred from homology"/>
<evidence type="ECO:0000313" key="7">
    <source>
        <dbReference type="EMBL" id="AHF04360.1"/>
    </source>
</evidence>
<keyword evidence="8" id="KW-1185">Reference proteome</keyword>
<dbReference type="InterPro" id="IPR019734">
    <property type="entry name" value="TPR_rpt"/>
</dbReference>
<feature type="domain" description="YbgF trimerisation" evidence="6">
    <location>
        <begin position="33"/>
        <end position="104"/>
    </location>
</feature>
<comment type="subcellular location">
    <subcellularLocation>
        <location evidence="2">Periplasm</location>
    </subcellularLocation>
</comment>
<dbReference type="InterPro" id="IPR032519">
    <property type="entry name" value="YbgF_tri"/>
</dbReference>
<dbReference type="AlphaFoldDB" id="W0E0F8"/>
<evidence type="ECO:0000313" key="8">
    <source>
        <dbReference type="Proteomes" id="UP000005275"/>
    </source>
</evidence>